<keyword evidence="6" id="KW-0418">Kinase</keyword>
<name>A0A6M0Q910_9BACI</name>
<dbReference type="EMBL" id="JAAIWM010000003">
    <property type="protein sequence ID" value="NEY72239.1"/>
    <property type="molecule type" value="Genomic_DNA"/>
</dbReference>
<dbReference type="PANTHER" id="PTHR43065">
    <property type="entry name" value="SENSOR HISTIDINE KINASE"/>
    <property type="match status" value="1"/>
</dbReference>
<gene>
    <name evidence="10" type="ORF">G4D63_10935</name>
</gene>
<dbReference type="SUPFAM" id="SSF47384">
    <property type="entry name" value="Homodimeric domain of signal transducing histidine kinase"/>
    <property type="match status" value="1"/>
</dbReference>
<dbReference type="Proteomes" id="UP000481043">
    <property type="component" value="Unassembled WGS sequence"/>
</dbReference>
<dbReference type="InterPro" id="IPR005467">
    <property type="entry name" value="His_kinase_dom"/>
</dbReference>
<keyword evidence="3" id="KW-0597">Phosphoprotein</keyword>
<dbReference type="InterPro" id="IPR036097">
    <property type="entry name" value="HisK_dim/P_sf"/>
</dbReference>
<evidence type="ECO:0000313" key="10">
    <source>
        <dbReference type="EMBL" id="NEY72239.1"/>
    </source>
</evidence>
<accession>A0A6M0Q910</accession>
<dbReference type="CDD" id="cd00082">
    <property type="entry name" value="HisKA"/>
    <property type="match status" value="1"/>
</dbReference>
<comment type="caution">
    <text evidence="10">The sequence shown here is derived from an EMBL/GenBank/DDBJ whole genome shotgun (WGS) entry which is preliminary data.</text>
</comment>
<comment type="catalytic activity">
    <reaction evidence="1">
        <text>ATP + protein L-histidine = ADP + protein N-phospho-L-histidine.</text>
        <dbReference type="EC" id="2.7.13.3"/>
    </reaction>
</comment>
<keyword evidence="8" id="KW-0902">Two-component regulatory system</keyword>
<dbReference type="PROSITE" id="PS50109">
    <property type="entry name" value="HIS_KIN"/>
    <property type="match status" value="1"/>
</dbReference>
<keyword evidence="7" id="KW-0067">ATP-binding</keyword>
<dbReference type="GO" id="GO:0005524">
    <property type="term" value="F:ATP binding"/>
    <property type="evidence" value="ECO:0007669"/>
    <property type="project" value="UniProtKB-KW"/>
</dbReference>
<dbReference type="GO" id="GO:0000155">
    <property type="term" value="F:phosphorelay sensor kinase activity"/>
    <property type="evidence" value="ECO:0007669"/>
    <property type="project" value="InterPro"/>
</dbReference>
<dbReference type="AlphaFoldDB" id="A0A6M0Q910"/>
<dbReference type="EC" id="2.7.13.3" evidence="2"/>
<dbReference type="InterPro" id="IPR036890">
    <property type="entry name" value="HATPase_C_sf"/>
</dbReference>
<feature type="domain" description="Histidine kinase" evidence="9">
    <location>
        <begin position="157"/>
        <end position="368"/>
    </location>
</feature>
<protein>
    <recommendedName>
        <fullName evidence="2">histidine kinase</fullName>
        <ecNumber evidence="2">2.7.13.3</ecNumber>
    </recommendedName>
</protein>
<evidence type="ECO:0000256" key="1">
    <source>
        <dbReference type="ARBA" id="ARBA00000085"/>
    </source>
</evidence>
<evidence type="ECO:0000259" key="9">
    <source>
        <dbReference type="PROSITE" id="PS50109"/>
    </source>
</evidence>
<dbReference type="InterPro" id="IPR003661">
    <property type="entry name" value="HisK_dim/P_dom"/>
</dbReference>
<dbReference type="PRINTS" id="PR00344">
    <property type="entry name" value="BCTRLSENSOR"/>
</dbReference>
<proteinExistence type="predicted"/>
<evidence type="ECO:0000313" key="11">
    <source>
        <dbReference type="Proteomes" id="UP000481043"/>
    </source>
</evidence>
<dbReference type="InterPro" id="IPR003594">
    <property type="entry name" value="HATPase_dom"/>
</dbReference>
<evidence type="ECO:0000256" key="8">
    <source>
        <dbReference type="ARBA" id="ARBA00023012"/>
    </source>
</evidence>
<evidence type="ECO:0000256" key="2">
    <source>
        <dbReference type="ARBA" id="ARBA00012438"/>
    </source>
</evidence>
<dbReference type="RefSeq" id="WP_163179695.1">
    <property type="nucleotide sequence ID" value="NZ_JAAIWM010000003.1"/>
</dbReference>
<reference evidence="10 11" key="1">
    <citation type="submission" date="2020-02" db="EMBL/GenBank/DDBJ databases">
        <title>Bacillus aquiflavi sp. nov., isolated from yellow water of strong flavor Chinese baijiu in Yibin region of China.</title>
        <authorList>
            <person name="Xie J."/>
        </authorList>
    </citation>
    <scope>NUCLEOTIDE SEQUENCE [LARGE SCALE GENOMIC DNA]</scope>
    <source>
        <strain evidence="10 11">SA4</strain>
    </source>
</reference>
<keyword evidence="11" id="KW-1185">Reference proteome</keyword>
<keyword evidence="5" id="KW-0547">Nucleotide-binding</keyword>
<evidence type="ECO:0000256" key="4">
    <source>
        <dbReference type="ARBA" id="ARBA00022679"/>
    </source>
</evidence>
<evidence type="ECO:0000256" key="7">
    <source>
        <dbReference type="ARBA" id="ARBA00022840"/>
    </source>
</evidence>
<sequence length="368" mass="41906">MKTVEHNITYIPFPLFVIDLDFNVLQVSEETYSQFPSVTNFLELVDTDSRKKLERFMRPEFAKAKIELNLMTKQNTLALYDVYTQWENDERLYLYCIEKQESLQQIQEIIVRQQTQLENENLILLEKQEQLEVTLKKMEKVVMQHDNLANFGKIASSIASELKRPLISIGGFIQLIKPHLVDTGKAHYANIALDEINHANNLIYQFLSTHVPALPEKKQANVQKIISDVIASTRNEAGRNGCSVKYVKEQILPVIDIDPLQIKQVLLNLIKNGMDAIQASSNKQIGNIEIRTKLQKDTVEISVHDNGKGMDHETQRRIFTPFYTTKDKGIGIGLSVCLKIIQNHGGIIETKSNVGEGSMFTIVLPIES</sequence>
<dbReference type="PANTHER" id="PTHR43065:SF10">
    <property type="entry name" value="PEROXIDE STRESS-ACTIVATED HISTIDINE KINASE MAK3"/>
    <property type="match status" value="1"/>
</dbReference>
<evidence type="ECO:0000256" key="6">
    <source>
        <dbReference type="ARBA" id="ARBA00022777"/>
    </source>
</evidence>
<dbReference type="Pfam" id="PF02518">
    <property type="entry name" value="HATPase_c"/>
    <property type="match status" value="1"/>
</dbReference>
<organism evidence="10 11">
    <name type="scientific">Bacillus mesophilus</name>
    <dbReference type="NCBI Taxonomy" id="1808955"/>
    <lineage>
        <taxon>Bacteria</taxon>
        <taxon>Bacillati</taxon>
        <taxon>Bacillota</taxon>
        <taxon>Bacilli</taxon>
        <taxon>Bacillales</taxon>
        <taxon>Bacillaceae</taxon>
        <taxon>Bacillus</taxon>
    </lineage>
</organism>
<dbReference type="Gene3D" id="1.10.287.130">
    <property type="match status" value="1"/>
</dbReference>
<dbReference type="Gene3D" id="3.30.565.10">
    <property type="entry name" value="Histidine kinase-like ATPase, C-terminal domain"/>
    <property type="match status" value="1"/>
</dbReference>
<dbReference type="SUPFAM" id="SSF55874">
    <property type="entry name" value="ATPase domain of HSP90 chaperone/DNA topoisomerase II/histidine kinase"/>
    <property type="match status" value="1"/>
</dbReference>
<dbReference type="SMART" id="SM00387">
    <property type="entry name" value="HATPase_c"/>
    <property type="match status" value="1"/>
</dbReference>
<keyword evidence="4" id="KW-0808">Transferase</keyword>
<dbReference type="InterPro" id="IPR004358">
    <property type="entry name" value="Sig_transdc_His_kin-like_C"/>
</dbReference>
<evidence type="ECO:0000256" key="5">
    <source>
        <dbReference type="ARBA" id="ARBA00022741"/>
    </source>
</evidence>
<evidence type="ECO:0000256" key="3">
    <source>
        <dbReference type="ARBA" id="ARBA00022553"/>
    </source>
</evidence>